<reference evidence="2 3" key="1">
    <citation type="submission" date="2019-06" db="EMBL/GenBank/DDBJ databases">
        <title>A chromosomal-level reference genome of Carpinus fangiana (Coryloideae, Betulaceae).</title>
        <authorList>
            <person name="Yang X."/>
            <person name="Wang Z."/>
            <person name="Zhang L."/>
            <person name="Hao G."/>
            <person name="Liu J."/>
            <person name="Yang Y."/>
        </authorList>
    </citation>
    <scope>NUCLEOTIDE SEQUENCE [LARGE SCALE GENOMIC DNA]</scope>
    <source>
        <strain evidence="2">Cfa_2016G</strain>
        <tissue evidence="2">Leaf</tissue>
    </source>
</reference>
<dbReference type="Proteomes" id="UP000327013">
    <property type="component" value="Chromosome 1"/>
</dbReference>
<proteinExistence type="predicted"/>
<dbReference type="OrthoDB" id="2121326at2759"/>
<dbReference type="CDD" id="cd02947">
    <property type="entry name" value="TRX_family"/>
    <property type="match status" value="2"/>
</dbReference>
<dbReference type="SUPFAM" id="SSF52833">
    <property type="entry name" value="Thioredoxin-like"/>
    <property type="match status" value="2"/>
</dbReference>
<accession>A0A5N6QAM8</accession>
<dbReference type="Gene3D" id="3.40.30.10">
    <property type="entry name" value="Glutaredoxin"/>
    <property type="match status" value="2"/>
</dbReference>
<dbReference type="EMBL" id="CM017321">
    <property type="protein sequence ID" value="KAE7996287.1"/>
    <property type="molecule type" value="Genomic_DNA"/>
</dbReference>
<evidence type="ECO:0000313" key="3">
    <source>
        <dbReference type="Proteomes" id="UP000327013"/>
    </source>
</evidence>
<dbReference type="AlphaFoldDB" id="A0A5N6QAM8"/>
<keyword evidence="3" id="KW-1185">Reference proteome</keyword>
<sequence>MGKVVERREEAEGKKRGDRVIVIHSASELEKRLEEASRTSRLAILFFSKARPCRFVSPLYASLAVKYPKVVFLKVHIEEGPNAESMALDRGIRKFPTFLFYKSGEEVDKVVGVDAFELERKVPLHSRKQTQARRDQVIVIHSASELEKRLQEASRTSRLAILFFSKARPRRYISLYASLAEKYPKVVFLKVDIEQGPNAEGMAVDRRISKFPTFLIYKSGKEVDKVVGVDAIELDRKIPLHLRKQARRKQAKSLSEYEF</sequence>
<dbReference type="InterPro" id="IPR036249">
    <property type="entry name" value="Thioredoxin-like_sf"/>
</dbReference>
<dbReference type="InterPro" id="IPR013766">
    <property type="entry name" value="Thioredoxin_domain"/>
</dbReference>
<gene>
    <name evidence="2" type="ORF">FH972_001021</name>
</gene>
<feature type="domain" description="Thioredoxin" evidence="1">
    <location>
        <begin position="46"/>
        <end position="114"/>
    </location>
</feature>
<name>A0A5N6QAM8_9ROSI</name>
<dbReference type="Pfam" id="PF00085">
    <property type="entry name" value="Thioredoxin"/>
    <property type="match status" value="2"/>
</dbReference>
<dbReference type="PANTHER" id="PTHR10438">
    <property type="entry name" value="THIOREDOXIN"/>
    <property type="match status" value="1"/>
</dbReference>
<evidence type="ECO:0000313" key="2">
    <source>
        <dbReference type="EMBL" id="KAE7996287.1"/>
    </source>
</evidence>
<feature type="domain" description="Thioredoxin" evidence="1">
    <location>
        <begin position="174"/>
        <end position="230"/>
    </location>
</feature>
<dbReference type="InterPro" id="IPR050620">
    <property type="entry name" value="Thioredoxin_H-type-like"/>
</dbReference>
<protein>
    <recommendedName>
        <fullName evidence="1">Thioredoxin domain-containing protein</fullName>
    </recommendedName>
</protein>
<dbReference type="PANTHER" id="PTHR10438:SF460">
    <property type="entry name" value="THIOREDOXIN"/>
    <property type="match status" value="1"/>
</dbReference>
<organism evidence="2 3">
    <name type="scientific">Carpinus fangiana</name>
    <dbReference type="NCBI Taxonomy" id="176857"/>
    <lineage>
        <taxon>Eukaryota</taxon>
        <taxon>Viridiplantae</taxon>
        <taxon>Streptophyta</taxon>
        <taxon>Embryophyta</taxon>
        <taxon>Tracheophyta</taxon>
        <taxon>Spermatophyta</taxon>
        <taxon>Magnoliopsida</taxon>
        <taxon>eudicotyledons</taxon>
        <taxon>Gunneridae</taxon>
        <taxon>Pentapetalae</taxon>
        <taxon>rosids</taxon>
        <taxon>fabids</taxon>
        <taxon>Fagales</taxon>
        <taxon>Betulaceae</taxon>
        <taxon>Carpinus</taxon>
    </lineage>
</organism>
<evidence type="ECO:0000259" key="1">
    <source>
        <dbReference type="Pfam" id="PF00085"/>
    </source>
</evidence>